<evidence type="ECO:0000256" key="8">
    <source>
        <dbReference type="PROSITE-ProRule" id="PRU10052"/>
    </source>
</evidence>
<keyword evidence="11" id="KW-1185">Reference proteome</keyword>
<comment type="subcellular location">
    <subcellularLocation>
        <location evidence="1">Secreted</location>
        <location evidence="1">Cell wall</location>
    </subcellularLocation>
</comment>
<evidence type="ECO:0000256" key="4">
    <source>
        <dbReference type="ARBA" id="ARBA00022525"/>
    </source>
</evidence>
<dbReference type="InterPro" id="IPR012334">
    <property type="entry name" value="Pectin_lyas_fold"/>
</dbReference>
<sequence length="591" mass="64557">METSHPLSIESFSYSWLVNLRPPSLESLEASLRTSLDASDEASFIEMDPRKPPSKRFFKNSQDSKFDFPISQSPLTLVHADELFSNGYLMPLFVESLQMEEYEFSDSNTSPVSSSHAPQSQAPTCPSRCLSLKGCRTLSRRVFQKYLNFLRPLCRRLRGHKSSTETAAKRGVSVKNRRYYSDTSPRISVALSADDWRYSCDSESSIYEAVLHCKRSIGNADFQISQFGGKPNGNIAKALQSAWTKACASTSASKIVIPKGTFQMTHVLLKGPCKAPVELYVDGTIKAPVKPEDMGGDEILRIDYVNGLSITGNGVFDGQGSYAWKQNECSKKANCKLLGMNFAFNFVTNSIVRSITSKDSKHFHVNVLGCKNLTFDGFKVTAPHNSANTDGIHIGRSNGVNVLNTNIATGDDCVSLGDGSRNVLVQNVKCGPGHGIAIGSLGKYKEEEPVDGITIKGCTLKGTDNGVRIKTWPSTPGTITVTNMRFEDITMDNVKNPIIIDQEYCPWNQCTKKYPSKIRISKVIIKNIKGTSATKEGLILACSSGVPCQGVEISNVDLKFNGAPAIAVCSNVKPKISGKVPPCTAPNNRKQ</sequence>
<reference evidence="10 11" key="1">
    <citation type="submission" date="2019-04" db="EMBL/GenBank/DDBJ databases">
        <title>An improved genome assembly and genetic linkage map for asparagus bean, Vigna unguiculata ssp. sesquipedialis.</title>
        <authorList>
            <person name="Xia Q."/>
            <person name="Zhang R."/>
            <person name="Dong Y."/>
        </authorList>
    </citation>
    <scope>NUCLEOTIDE SEQUENCE [LARGE SCALE GENOMIC DNA]</scope>
    <source>
        <tissue evidence="10">Leaf</tissue>
    </source>
</reference>
<dbReference type="FunFam" id="2.160.20.10:FF:000004">
    <property type="entry name" value="Pectin lyase-like superfamily protein"/>
    <property type="match status" value="1"/>
</dbReference>
<evidence type="ECO:0000256" key="5">
    <source>
        <dbReference type="ARBA" id="ARBA00022801"/>
    </source>
</evidence>
<dbReference type="Pfam" id="PF00295">
    <property type="entry name" value="Glyco_hydro_28"/>
    <property type="match status" value="1"/>
</dbReference>
<gene>
    <name evidence="10" type="ORF">DEO72_LG9g3158</name>
</gene>
<dbReference type="Proteomes" id="UP000501690">
    <property type="component" value="Linkage Group LG9"/>
</dbReference>
<dbReference type="SMART" id="SM00710">
    <property type="entry name" value="PbH1"/>
    <property type="match status" value="7"/>
</dbReference>
<evidence type="ECO:0000256" key="1">
    <source>
        <dbReference type="ARBA" id="ARBA00004191"/>
    </source>
</evidence>
<keyword evidence="3" id="KW-0134">Cell wall</keyword>
<accession>A0A4D6N2X1</accession>
<dbReference type="InterPro" id="IPR011050">
    <property type="entry name" value="Pectin_lyase_fold/virulence"/>
</dbReference>
<evidence type="ECO:0000256" key="6">
    <source>
        <dbReference type="ARBA" id="ARBA00023295"/>
    </source>
</evidence>
<name>A0A4D6N2X1_VIGUN</name>
<feature type="active site" evidence="8">
    <location>
        <position position="434"/>
    </location>
</feature>
<dbReference type="GO" id="GO:0071555">
    <property type="term" value="P:cell wall organization"/>
    <property type="evidence" value="ECO:0007669"/>
    <property type="project" value="UniProtKB-KW"/>
</dbReference>
<dbReference type="GO" id="GO:0005975">
    <property type="term" value="P:carbohydrate metabolic process"/>
    <property type="evidence" value="ECO:0007669"/>
    <property type="project" value="InterPro"/>
</dbReference>
<evidence type="ECO:0000256" key="2">
    <source>
        <dbReference type="ARBA" id="ARBA00008834"/>
    </source>
</evidence>
<dbReference type="SUPFAM" id="SSF51126">
    <property type="entry name" value="Pectin lyase-like"/>
    <property type="match status" value="1"/>
</dbReference>
<dbReference type="EMBL" id="CP039353">
    <property type="protein sequence ID" value="QCE08133.1"/>
    <property type="molecule type" value="Genomic_DNA"/>
</dbReference>
<keyword evidence="6 9" id="KW-0326">Glycosidase</keyword>
<dbReference type="GO" id="GO:0004650">
    <property type="term" value="F:polygalacturonase activity"/>
    <property type="evidence" value="ECO:0007669"/>
    <property type="project" value="InterPro"/>
</dbReference>
<dbReference type="PROSITE" id="PS00502">
    <property type="entry name" value="POLYGALACTURONASE"/>
    <property type="match status" value="1"/>
</dbReference>
<dbReference type="PANTHER" id="PTHR31375">
    <property type="match status" value="1"/>
</dbReference>
<keyword evidence="5 9" id="KW-0378">Hydrolase</keyword>
<keyword evidence="7" id="KW-0961">Cell wall biogenesis/degradation</keyword>
<keyword evidence="4" id="KW-0964">Secreted</keyword>
<proteinExistence type="inferred from homology"/>
<evidence type="ECO:0000256" key="9">
    <source>
        <dbReference type="RuleBase" id="RU361169"/>
    </source>
</evidence>
<organism evidence="10 11">
    <name type="scientific">Vigna unguiculata</name>
    <name type="common">Cowpea</name>
    <dbReference type="NCBI Taxonomy" id="3917"/>
    <lineage>
        <taxon>Eukaryota</taxon>
        <taxon>Viridiplantae</taxon>
        <taxon>Streptophyta</taxon>
        <taxon>Embryophyta</taxon>
        <taxon>Tracheophyta</taxon>
        <taxon>Spermatophyta</taxon>
        <taxon>Magnoliopsida</taxon>
        <taxon>eudicotyledons</taxon>
        <taxon>Gunneridae</taxon>
        <taxon>Pentapetalae</taxon>
        <taxon>rosids</taxon>
        <taxon>fabids</taxon>
        <taxon>Fabales</taxon>
        <taxon>Fabaceae</taxon>
        <taxon>Papilionoideae</taxon>
        <taxon>50 kb inversion clade</taxon>
        <taxon>NPAAA clade</taxon>
        <taxon>indigoferoid/millettioid clade</taxon>
        <taxon>Phaseoleae</taxon>
        <taxon>Vigna</taxon>
    </lineage>
</organism>
<dbReference type="AlphaFoldDB" id="A0A4D6N2X1"/>
<dbReference type="InterPro" id="IPR000743">
    <property type="entry name" value="Glyco_hydro_28"/>
</dbReference>
<evidence type="ECO:0000313" key="10">
    <source>
        <dbReference type="EMBL" id="QCE08133.1"/>
    </source>
</evidence>
<evidence type="ECO:0000256" key="3">
    <source>
        <dbReference type="ARBA" id="ARBA00022512"/>
    </source>
</evidence>
<dbReference type="Gene3D" id="2.160.20.10">
    <property type="entry name" value="Single-stranded right-handed beta-helix, Pectin lyase-like"/>
    <property type="match status" value="1"/>
</dbReference>
<protein>
    <submittedName>
        <fullName evidence="10">Galacturan 1</fullName>
    </submittedName>
</protein>
<evidence type="ECO:0000256" key="7">
    <source>
        <dbReference type="ARBA" id="ARBA00023316"/>
    </source>
</evidence>
<dbReference type="InterPro" id="IPR006626">
    <property type="entry name" value="PbH1"/>
</dbReference>
<comment type="similarity">
    <text evidence="2 9">Belongs to the glycosyl hydrolase 28 family.</text>
</comment>
<evidence type="ECO:0000313" key="11">
    <source>
        <dbReference type="Proteomes" id="UP000501690"/>
    </source>
</evidence>